<dbReference type="EMBL" id="JAVFKD010000016">
    <property type="protein sequence ID" value="KAK5988279.1"/>
    <property type="molecule type" value="Genomic_DNA"/>
</dbReference>
<proteinExistence type="predicted"/>
<accession>A0ABR0S8H9</accession>
<reference evidence="1 2" key="1">
    <citation type="submission" date="2024-01" db="EMBL/GenBank/DDBJ databases">
        <title>Complete genome of Cladobotryum mycophilum ATHUM6906.</title>
        <authorList>
            <person name="Christinaki A.C."/>
            <person name="Myridakis A.I."/>
            <person name="Kouvelis V.N."/>
        </authorList>
    </citation>
    <scope>NUCLEOTIDE SEQUENCE [LARGE SCALE GENOMIC DNA]</scope>
    <source>
        <strain evidence="1 2">ATHUM6906</strain>
    </source>
</reference>
<evidence type="ECO:0000313" key="2">
    <source>
        <dbReference type="Proteomes" id="UP001338125"/>
    </source>
</evidence>
<keyword evidence="2" id="KW-1185">Reference proteome</keyword>
<evidence type="ECO:0000313" key="1">
    <source>
        <dbReference type="EMBL" id="KAK5988279.1"/>
    </source>
</evidence>
<sequence>MAVETRNDPDDLPVRCLVSQDICAGMKSDLASSTTPAHARVLLAQSRTAFLTSGRTNIYDAADCGGRVVFLPPTNKTQGLQPRLLEDELGCSITRIDWNDLNVTLDKIDYKSPGEEACFPLIQRHQSALLEDKEARNRFLELILASFEIAPNNAESLQKLFQRFGRDDGTLVASAIADTDLGFRM</sequence>
<comment type="caution">
    <text evidence="1">The sequence shown here is derived from an EMBL/GenBank/DDBJ whole genome shotgun (WGS) entry which is preliminary data.</text>
</comment>
<dbReference type="Proteomes" id="UP001338125">
    <property type="component" value="Unassembled WGS sequence"/>
</dbReference>
<organism evidence="1 2">
    <name type="scientific">Cladobotryum mycophilum</name>
    <dbReference type="NCBI Taxonomy" id="491253"/>
    <lineage>
        <taxon>Eukaryota</taxon>
        <taxon>Fungi</taxon>
        <taxon>Dikarya</taxon>
        <taxon>Ascomycota</taxon>
        <taxon>Pezizomycotina</taxon>
        <taxon>Sordariomycetes</taxon>
        <taxon>Hypocreomycetidae</taxon>
        <taxon>Hypocreales</taxon>
        <taxon>Hypocreaceae</taxon>
        <taxon>Cladobotryum</taxon>
    </lineage>
</organism>
<protein>
    <submittedName>
        <fullName evidence="1">Uncharacterized protein</fullName>
    </submittedName>
</protein>
<gene>
    <name evidence="1" type="ORF">PT974_12423</name>
</gene>
<name>A0ABR0S8H9_9HYPO</name>